<organism evidence="2 3">
    <name type="scientific">Galerina marginata (strain CBS 339.88)</name>
    <dbReference type="NCBI Taxonomy" id="685588"/>
    <lineage>
        <taxon>Eukaryota</taxon>
        <taxon>Fungi</taxon>
        <taxon>Dikarya</taxon>
        <taxon>Basidiomycota</taxon>
        <taxon>Agaricomycotina</taxon>
        <taxon>Agaricomycetes</taxon>
        <taxon>Agaricomycetidae</taxon>
        <taxon>Agaricales</taxon>
        <taxon>Agaricineae</taxon>
        <taxon>Strophariaceae</taxon>
        <taxon>Galerina</taxon>
    </lineage>
</organism>
<feature type="domain" description="Protein kinase" evidence="1">
    <location>
        <begin position="1"/>
        <end position="74"/>
    </location>
</feature>
<dbReference type="OrthoDB" id="3260955at2759"/>
<dbReference type="AlphaFoldDB" id="A0A067S7D1"/>
<dbReference type="PROSITE" id="PS50011">
    <property type="entry name" value="PROTEIN_KINASE_DOM"/>
    <property type="match status" value="1"/>
</dbReference>
<dbReference type="Proteomes" id="UP000027222">
    <property type="component" value="Unassembled WGS sequence"/>
</dbReference>
<reference evidence="3" key="1">
    <citation type="journal article" date="2014" name="Proc. Natl. Acad. Sci. U.S.A.">
        <title>Extensive sampling of basidiomycete genomes demonstrates inadequacy of the white-rot/brown-rot paradigm for wood decay fungi.</title>
        <authorList>
            <person name="Riley R."/>
            <person name="Salamov A.A."/>
            <person name="Brown D.W."/>
            <person name="Nagy L.G."/>
            <person name="Floudas D."/>
            <person name="Held B.W."/>
            <person name="Levasseur A."/>
            <person name="Lombard V."/>
            <person name="Morin E."/>
            <person name="Otillar R."/>
            <person name="Lindquist E.A."/>
            <person name="Sun H."/>
            <person name="LaButti K.M."/>
            <person name="Schmutz J."/>
            <person name="Jabbour D."/>
            <person name="Luo H."/>
            <person name="Baker S.E."/>
            <person name="Pisabarro A.G."/>
            <person name="Walton J.D."/>
            <person name="Blanchette R.A."/>
            <person name="Henrissat B."/>
            <person name="Martin F."/>
            <person name="Cullen D."/>
            <person name="Hibbett D.S."/>
            <person name="Grigoriev I.V."/>
        </authorList>
    </citation>
    <scope>NUCLEOTIDE SEQUENCE [LARGE SCALE GENOMIC DNA]</scope>
    <source>
        <strain evidence="3">CBS 339.88</strain>
    </source>
</reference>
<proteinExistence type="predicted"/>
<gene>
    <name evidence="2" type="ORF">GALMADRAFT_1138953</name>
</gene>
<accession>A0A067S7D1</accession>
<dbReference type="InterPro" id="IPR011009">
    <property type="entry name" value="Kinase-like_dom_sf"/>
</dbReference>
<dbReference type="STRING" id="685588.A0A067S7D1"/>
<sequence length="74" mass="8218">MKNDNIVPLLGVSMAFGKFPAMVTSWMMNGLLTEYLKSGEDFDKMHLVIGLGRGIEYLHSQNVVHSDIRAVCCS</sequence>
<dbReference type="SUPFAM" id="SSF56112">
    <property type="entry name" value="Protein kinase-like (PK-like)"/>
    <property type="match status" value="1"/>
</dbReference>
<dbReference type="GO" id="GO:0005524">
    <property type="term" value="F:ATP binding"/>
    <property type="evidence" value="ECO:0007669"/>
    <property type="project" value="InterPro"/>
</dbReference>
<dbReference type="HOGENOM" id="CLU_2688008_0_0_1"/>
<evidence type="ECO:0000313" key="2">
    <source>
        <dbReference type="EMBL" id="KDR66721.1"/>
    </source>
</evidence>
<dbReference type="EMBL" id="KL142420">
    <property type="protein sequence ID" value="KDR66721.1"/>
    <property type="molecule type" value="Genomic_DNA"/>
</dbReference>
<dbReference type="Gene3D" id="1.10.510.10">
    <property type="entry name" value="Transferase(Phosphotransferase) domain 1"/>
    <property type="match status" value="1"/>
</dbReference>
<dbReference type="GO" id="GO:0004672">
    <property type="term" value="F:protein kinase activity"/>
    <property type="evidence" value="ECO:0007669"/>
    <property type="project" value="InterPro"/>
</dbReference>
<keyword evidence="3" id="KW-1185">Reference proteome</keyword>
<dbReference type="InterPro" id="IPR001245">
    <property type="entry name" value="Ser-Thr/Tyr_kinase_cat_dom"/>
</dbReference>
<evidence type="ECO:0000313" key="3">
    <source>
        <dbReference type="Proteomes" id="UP000027222"/>
    </source>
</evidence>
<name>A0A067S7D1_GALM3</name>
<protein>
    <recommendedName>
        <fullName evidence="1">Protein kinase domain-containing protein</fullName>
    </recommendedName>
</protein>
<dbReference type="Pfam" id="PF07714">
    <property type="entry name" value="PK_Tyr_Ser-Thr"/>
    <property type="match status" value="1"/>
</dbReference>
<dbReference type="InterPro" id="IPR000719">
    <property type="entry name" value="Prot_kinase_dom"/>
</dbReference>
<evidence type="ECO:0000259" key="1">
    <source>
        <dbReference type="PROSITE" id="PS50011"/>
    </source>
</evidence>